<keyword evidence="15" id="KW-0234">DNA repair</keyword>
<feature type="binding site" evidence="13">
    <location>
        <position position="759"/>
    </location>
    <ligand>
        <name>Mg(2+)</name>
        <dbReference type="ChEBI" id="CHEBI:18420"/>
        <label>1</label>
    </ligand>
</feature>
<keyword evidence="4 13" id="KW-0479">Metal-binding</keyword>
<evidence type="ECO:0000256" key="11">
    <source>
        <dbReference type="ARBA" id="ARBA00048348"/>
    </source>
</evidence>
<keyword evidence="8 13" id="KW-0460">Magnesium</keyword>
<evidence type="ECO:0000313" key="18">
    <source>
        <dbReference type="EMBL" id="KAG5555793.1"/>
    </source>
</evidence>
<feature type="binding site" evidence="13">
    <location>
        <position position="760"/>
    </location>
    <ligand>
        <name>Mg(2+)</name>
        <dbReference type="ChEBI" id="CHEBI:18420"/>
        <label>1</label>
    </ligand>
</feature>
<dbReference type="Pfam" id="PF00194">
    <property type="entry name" value="Carb_anhydrase"/>
    <property type="match status" value="1"/>
</dbReference>
<organism evidence="18 19">
    <name type="scientific">Rhododendron griersonianum</name>
    <dbReference type="NCBI Taxonomy" id="479676"/>
    <lineage>
        <taxon>Eukaryota</taxon>
        <taxon>Viridiplantae</taxon>
        <taxon>Streptophyta</taxon>
        <taxon>Embryophyta</taxon>
        <taxon>Tracheophyta</taxon>
        <taxon>Spermatophyta</taxon>
        <taxon>Magnoliopsida</taxon>
        <taxon>eudicotyledons</taxon>
        <taxon>Gunneridae</taxon>
        <taxon>Pentapetalae</taxon>
        <taxon>asterids</taxon>
        <taxon>Ericales</taxon>
        <taxon>Ericaceae</taxon>
        <taxon>Ericoideae</taxon>
        <taxon>Rhodoreae</taxon>
        <taxon>Rhododendron</taxon>
    </lineage>
</organism>
<evidence type="ECO:0000256" key="15">
    <source>
        <dbReference type="RuleBase" id="RU362131"/>
    </source>
</evidence>
<comment type="similarity">
    <text evidence="3 15">Belongs to the DNA repair enzymes AP/ExoA family.</text>
</comment>
<keyword evidence="19" id="KW-1185">Reference proteome</keyword>
<dbReference type="AlphaFoldDB" id="A0AAV6KT33"/>
<reference evidence="18" key="1">
    <citation type="submission" date="2020-08" db="EMBL/GenBank/DDBJ databases">
        <title>Plant Genome Project.</title>
        <authorList>
            <person name="Zhang R.-G."/>
        </authorList>
    </citation>
    <scope>NUCLEOTIDE SEQUENCE</scope>
    <source>
        <strain evidence="18">WSP0</strain>
        <tissue evidence="18">Leaf</tissue>
    </source>
</reference>
<dbReference type="CDD" id="cd09087">
    <property type="entry name" value="Ape1-like_AP-endo"/>
    <property type="match status" value="1"/>
</dbReference>
<sequence length="769" mass="86036">MAVYGNNPSSCLISLFFTFFILSSHTLFSICNASESEVGNISLPSVFPFIFIHVETEDETPFTYLEGTGKGPRKWGQINPHWQVCDKGKLQSPIDLLDQRVQVIRNLGRLKRDYNPAPATVKNRGHDVTVRWKEDAGKIIINGTDFKLLQCHWHSPSEHTFNGTRYNLEFHVIHLSSNGTIAVIGITYKYGHPDPFLAKLLSHISSIGKEEKDIGIVNPGDIKFGSRKYYRYIGSLTVPPCTEGVIWTIVKKVRTVSREQVQALRDVVHDGFEANARPTQQLDGRPILLYNPGIEGGIPRLRALDLITARTIGSKRLLCYPSSSAKPSESMDIKTKTGKVVVKECPSKGSKVETDIIGEDLSTIERMTVQELRSKLRSVGVPAKGWKGSPVLDSQQFSGTKSKLSKTDTLKWNTKSSAVEEHAQELNTVLEVSEIQSTKRRVKQVKVANNDKEVKTTLLAMSHKLSIKIDEVSEKEPSLLKRKAHPEDATGVGASSEVNLSIDQKEPWTVFAHKKPQKEWKVYNPRTMRPPPLSADTKSVKLMSWNVNGLRALLKLEGFSALQLAQREDFDVLRRMLRQSNKISLKAMRIAFGLAVPPNLAILIEPLSVTYGLGVSDHDGEGRLVTMEFDTYYLLNAYVPNSGDGLKRLELEKSKPVILTGDLNCAHEEIDIFNPAGNRRSAGFTDEERQSFETNFLAKGFVDTFREQHPGIVGYTYWGYRHGARKTNRGWRLDYFLASKSISGKVHDSYILPDVTGSDHCPIGLVLKI</sequence>
<proteinExistence type="inferred from homology"/>
<comment type="cofactor">
    <cofactor evidence="2">
        <name>Zn(2+)</name>
        <dbReference type="ChEBI" id="CHEBI:29105"/>
    </cofactor>
</comment>
<dbReference type="InterPro" id="IPR005135">
    <property type="entry name" value="Endo/exonuclease/phosphatase"/>
</dbReference>
<keyword evidence="10" id="KW-0456">Lyase</keyword>
<dbReference type="PROSITE" id="PS51144">
    <property type="entry name" value="ALPHA_CA_2"/>
    <property type="match status" value="1"/>
</dbReference>
<evidence type="ECO:0000256" key="14">
    <source>
        <dbReference type="PIRSR" id="PIRSR604808-3"/>
    </source>
</evidence>
<evidence type="ECO:0000256" key="5">
    <source>
        <dbReference type="ARBA" id="ARBA00022729"/>
    </source>
</evidence>
<comment type="caution">
    <text evidence="18">The sequence shown here is derived from an EMBL/GenBank/DDBJ whole genome shotgun (WGS) entry which is preliminary data.</text>
</comment>
<dbReference type="SMART" id="SM01057">
    <property type="entry name" value="Carb_anhydrase"/>
    <property type="match status" value="1"/>
</dbReference>
<dbReference type="PANTHER" id="PTHR18952:SF271">
    <property type="entry name" value="ALPHA CARBONIC ANHYDRASE 4-RELATED"/>
    <property type="match status" value="1"/>
</dbReference>
<dbReference type="Proteomes" id="UP000823749">
    <property type="component" value="Chromosome 3"/>
</dbReference>
<dbReference type="GO" id="GO:0004519">
    <property type="term" value="F:endonuclease activity"/>
    <property type="evidence" value="ECO:0007669"/>
    <property type="project" value="InterPro"/>
</dbReference>
<dbReference type="InterPro" id="IPR004808">
    <property type="entry name" value="AP_endonuc_1"/>
</dbReference>
<keyword evidence="15" id="KW-0227">DNA damage</keyword>
<evidence type="ECO:0000259" key="17">
    <source>
        <dbReference type="PROSITE" id="PS51144"/>
    </source>
</evidence>
<keyword evidence="13" id="KW-0464">Manganese</keyword>
<dbReference type="GO" id="GO:0004089">
    <property type="term" value="F:carbonate dehydratase activity"/>
    <property type="evidence" value="ECO:0007669"/>
    <property type="project" value="UniProtKB-EC"/>
</dbReference>
<dbReference type="CDD" id="cd03124">
    <property type="entry name" value="alpha_CA_prokaryotic_like"/>
    <property type="match status" value="1"/>
</dbReference>
<dbReference type="SUPFAM" id="SSF51069">
    <property type="entry name" value="Carbonic anhydrase"/>
    <property type="match status" value="1"/>
</dbReference>
<feature type="signal peptide" evidence="16">
    <location>
        <begin position="1"/>
        <end position="33"/>
    </location>
</feature>
<dbReference type="PROSITE" id="PS00728">
    <property type="entry name" value="AP_NUCLEASE_F1_3"/>
    <property type="match status" value="1"/>
</dbReference>
<dbReference type="FunFam" id="3.10.200.10:FF:000007">
    <property type="entry name" value="Alpha carbonic anhydrase 3"/>
    <property type="match status" value="1"/>
</dbReference>
<dbReference type="Gene3D" id="3.60.10.10">
    <property type="entry name" value="Endonuclease/exonuclease/phosphatase"/>
    <property type="match status" value="1"/>
</dbReference>
<evidence type="ECO:0000256" key="13">
    <source>
        <dbReference type="PIRSR" id="PIRSR604808-2"/>
    </source>
</evidence>
<dbReference type="EC" id="3.1.-.-" evidence="15"/>
<keyword evidence="6" id="KW-0378">Hydrolase</keyword>
<name>A0AAV6KT33_9ERIC</name>
<keyword evidence="9" id="KW-0325">Glycoprotein</keyword>
<feature type="site" description="Transition state stabilizer" evidence="14">
    <location>
        <position position="664"/>
    </location>
</feature>
<keyword evidence="7" id="KW-0862">Zinc</keyword>
<evidence type="ECO:0000313" key="19">
    <source>
        <dbReference type="Proteomes" id="UP000823749"/>
    </source>
</evidence>
<gene>
    <name evidence="18" type="ORF">RHGRI_006437</name>
</gene>
<dbReference type="SUPFAM" id="SSF56219">
    <property type="entry name" value="DNase I-like"/>
    <property type="match status" value="1"/>
</dbReference>
<feature type="domain" description="Alpha-carbonic anhydrase" evidence="17">
    <location>
        <begin position="60"/>
        <end position="291"/>
    </location>
</feature>
<accession>A0AAV6KT33</accession>
<evidence type="ECO:0000256" key="16">
    <source>
        <dbReference type="SAM" id="SignalP"/>
    </source>
</evidence>
<dbReference type="GO" id="GO:0003677">
    <property type="term" value="F:DNA binding"/>
    <property type="evidence" value="ECO:0007669"/>
    <property type="project" value="InterPro"/>
</dbReference>
<dbReference type="PANTHER" id="PTHR18952">
    <property type="entry name" value="CARBONIC ANHYDRASE"/>
    <property type="match status" value="1"/>
</dbReference>
<evidence type="ECO:0000256" key="1">
    <source>
        <dbReference type="ARBA" id="ARBA00001936"/>
    </source>
</evidence>
<feature type="binding site" evidence="13">
    <location>
        <position position="546"/>
    </location>
    <ligand>
        <name>Mg(2+)</name>
        <dbReference type="ChEBI" id="CHEBI:18420"/>
        <label>1</label>
    </ligand>
</feature>
<dbReference type="GO" id="GO:0006281">
    <property type="term" value="P:DNA repair"/>
    <property type="evidence" value="ECO:0007669"/>
    <property type="project" value="UniProtKB-KW"/>
</dbReference>
<dbReference type="PROSITE" id="PS51435">
    <property type="entry name" value="AP_NUCLEASE_F1_4"/>
    <property type="match status" value="1"/>
</dbReference>
<feature type="active site" evidence="12">
    <location>
        <position position="638"/>
    </location>
</feature>
<dbReference type="InterPro" id="IPR020848">
    <property type="entry name" value="AP_endonuclease_F1_CS"/>
</dbReference>
<dbReference type="InterPro" id="IPR036691">
    <property type="entry name" value="Endo/exonu/phosph_ase_sf"/>
</dbReference>
<comment type="catalytic activity">
    <reaction evidence="11">
        <text>hydrogencarbonate + H(+) = CO2 + H2O</text>
        <dbReference type="Rhea" id="RHEA:10748"/>
        <dbReference type="ChEBI" id="CHEBI:15377"/>
        <dbReference type="ChEBI" id="CHEBI:15378"/>
        <dbReference type="ChEBI" id="CHEBI:16526"/>
        <dbReference type="ChEBI" id="CHEBI:17544"/>
        <dbReference type="EC" id="4.2.1.1"/>
    </reaction>
</comment>
<dbReference type="EMBL" id="JACTNZ010000003">
    <property type="protein sequence ID" value="KAG5555793.1"/>
    <property type="molecule type" value="Genomic_DNA"/>
</dbReference>
<dbReference type="InterPro" id="IPR023561">
    <property type="entry name" value="Carbonic_anhydrase_a-class"/>
</dbReference>
<evidence type="ECO:0000256" key="7">
    <source>
        <dbReference type="ARBA" id="ARBA00022833"/>
    </source>
</evidence>
<evidence type="ECO:0000256" key="8">
    <source>
        <dbReference type="ARBA" id="ARBA00022842"/>
    </source>
</evidence>
<dbReference type="InterPro" id="IPR041891">
    <property type="entry name" value="Alpha_CA_prokaryot-like"/>
</dbReference>
<dbReference type="GO" id="GO:0008270">
    <property type="term" value="F:zinc ion binding"/>
    <property type="evidence" value="ECO:0007669"/>
    <property type="project" value="InterPro"/>
</dbReference>
<comment type="cofactor">
    <cofactor evidence="13 15">
        <name>Mg(2+)</name>
        <dbReference type="ChEBI" id="CHEBI:18420"/>
    </cofactor>
    <cofactor evidence="13 15">
        <name>Mn(2+)</name>
        <dbReference type="ChEBI" id="CHEBI:29035"/>
    </cofactor>
    <text evidence="13 15">Probably binds two magnesium or manganese ions per subunit.</text>
</comment>
<evidence type="ECO:0000256" key="12">
    <source>
        <dbReference type="PIRSR" id="PIRSR604808-1"/>
    </source>
</evidence>
<feature type="site" description="Important for catalytic activity" evidence="14">
    <location>
        <position position="734"/>
    </location>
</feature>
<feature type="active site" description="Proton donor/acceptor" evidence="12">
    <location>
        <position position="662"/>
    </location>
</feature>
<feature type="chain" id="PRO_5043686448" description="DNA-(apurinic or apyrimidinic site) endonuclease" evidence="16">
    <location>
        <begin position="34"/>
        <end position="769"/>
    </location>
</feature>
<feature type="active site" description="Proton acceptor" evidence="12">
    <location>
        <position position="760"/>
    </location>
</feature>
<dbReference type="Pfam" id="PF03372">
    <property type="entry name" value="Exo_endo_phos"/>
    <property type="match status" value="1"/>
</dbReference>
<feature type="site" description="Interaction with DNA substrate" evidence="14">
    <location>
        <position position="760"/>
    </location>
</feature>
<dbReference type="GO" id="GO:0016787">
    <property type="term" value="F:hydrolase activity"/>
    <property type="evidence" value="ECO:0007669"/>
    <property type="project" value="UniProtKB-KW"/>
</dbReference>
<feature type="binding site" evidence="13">
    <location>
        <position position="664"/>
    </location>
    <ligand>
        <name>Mg(2+)</name>
        <dbReference type="ChEBI" id="CHEBI:18420"/>
        <label>1</label>
    </ligand>
</feature>
<dbReference type="InterPro" id="IPR036398">
    <property type="entry name" value="CA_dom_sf"/>
</dbReference>
<evidence type="ECO:0000256" key="9">
    <source>
        <dbReference type="ARBA" id="ARBA00023180"/>
    </source>
</evidence>
<feature type="binding site" evidence="13">
    <location>
        <position position="662"/>
    </location>
    <ligand>
        <name>Mg(2+)</name>
        <dbReference type="ChEBI" id="CHEBI:18420"/>
        <label>1</label>
    </ligand>
</feature>
<evidence type="ECO:0000256" key="6">
    <source>
        <dbReference type="ARBA" id="ARBA00022801"/>
    </source>
</evidence>
<comment type="cofactor">
    <cofactor evidence="1">
        <name>Mn(2+)</name>
        <dbReference type="ChEBI" id="CHEBI:29035"/>
    </cofactor>
</comment>
<evidence type="ECO:0000256" key="4">
    <source>
        <dbReference type="ARBA" id="ARBA00022723"/>
    </source>
</evidence>
<evidence type="ECO:0000256" key="3">
    <source>
        <dbReference type="ARBA" id="ARBA00007092"/>
    </source>
</evidence>
<dbReference type="GO" id="GO:0006730">
    <property type="term" value="P:one-carbon metabolic process"/>
    <property type="evidence" value="ECO:0007669"/>
    <property type="project" value="TreeGrafter"/>
</dbReference>
<evidence type="ECO:0000256" key="10">
    <source>
        <dbReference type="ARBA" id="ARBA00023239"/>
    </source>
</evidence>
<evidence type="ECO:0000256" key="2">
    <source>
        <dbReference type="ARBA" id="ARBA00001947"/>
    </source>
</evidence>
<dbReference type="Gene3D" id="3.10.200.10">
    <property type="entry name" value="Alpha carbonic anhydrase"/>
    <property type="match status" value="1"/>
</dbReference>
<dbReference type="NCBIfam" id="TIGR00633">
    <property type="entry name" value="xth"/>
    <property type="match status" value="1"/>
</dbReference>
<protein>
    <recommendedName>
        <fullName evidence="15">DNA-(apurinic or apyrimidinic site) endonuclease</fullName>
        <ecNumber evidence="15">3.1.-.-</ecNumber>
    </recommendedName>
</protein>
<keyword evidence="5 16" id="KW-0732">Signal</keyword>
<dbReference type="InterPro" id="IPR001148">
    <property type="entry name" value="CA_dom"/>
</dbReference>